<reference evidence="1" key="2">
    <citation type="journal article" date="2015" name="Genome Announc.">
        <title>Draft Genome Sequence of Filamentous Marine Cyanobacterium Lyngbya confervoides Strain BDU141951.</title>
        <authorList>
            <person name="Chandrababunaidu M.M."/>
            <person name="Sen D."/>
            <person name="Tripathy S."/>
        </authorList>
    </citation>
    <scope>NUCLEOTIDE SEQUENCE</scope>
    <source>
        <strain evidence="1">BDU141951</strain>
    </source>
</reference>
<comment type="caution">
    <text evidence="1">The sequence shown here is derived from an EMBL/GenBank/DDBJ whole genome shotgun (WGS) entry which is preliminary data.</text>
</comment>
<protein>
    <submittedName>
        <fullName evidence="1">Uncharacterized protein</fullName>
    </submittedName>
</protein>
<name>A0A0C1V7L8_9CYAN</name>
<evidence type="ECO:0000313" key="1">
    <source>
        <dbReference type="EMBL" id="NEV68404.1"/>
    </source>
</evidence>
<sequence length="68" mass="8171">MDSSEIARYIEHTDGISKPWLLIQWRLQKLKERQTEMPPDIYLQELTGLHQALMDLGEWWVGREDEVF</sequence>
<reference evidence="1" key="3">
    <citation type="submission" date="2020-02" db="EMBL/GenBank/DDBJ databases">
        <authorList>
            <person name="Sarangi A.N."/>
            <person name="Ghosh S."/>
            <person name="Mukherjee M."/>
            <person name="Tripathy S."/>
        </authorList>
    </citation>
    <scope>NUCLEOTIDE SEQUENCE</scope>
    <source>
        <strain evidence="1">BDU141951</strain>
    </source>
</reference>
<organism evidence="1">
    <name type="scientific">Lyngbya confervoides BDU141951</name>
    <dbReference type="NCBI Taxonomy" id="1574623"/>
    <lineage>
        <taxon>Bacteria</taxon>
        <taxon>Bacillati</taxon>
        <taxon>Cyanobacteriota</taxon>
        <taxon>Cyanophyceae</taxon>
        <taxon>Oscillatoriophycideae</taxon>
        <taxon>Oscillatoriales</taxon>
        <taxon>Microcoleaceae</taxon>
        <taxon>Lyngbya</taxon>
    </lineage>
</organism>
<dbReference type="EMBL" id="JTHE02000003">
    <property type="protein sequence ID" value="NEV68404.1"/>
    <property type="molecule type" value="Genomic_DNA"/>
</dbReference>
<accession>A0A0C1V7L8</accession>
<gene>
    <name evidence="1" type="ORF">QQ91_014920</name>
</gene>
<proteinExistence type="predicted"/>
<reference evidence="1" key="1">
    <citation type="submission" date="2014-11" db="EMBL/GenBank/DDBJ databases">
        <authorList>
            <person name="Malar M.C."/>
            <person name="Sen D."/>
            <person name="Tripathy S."/>
        </authorList>
    </citation>
    <scope>NUCLEOTIDE SEQUENCE</scope>
    <source>
        <strain evidence="1">BDU141951</strain>
    </source>
</reference>
<dbReference type="AlphaFoldDB" id="A0A0C1V7L8"/>